<evidence type="ECO:0000256" key="3">
    <source>
        <dbReference type="ARBA" id="ARBA00010819"/>
    </source>
</evidence>
<dbReference type="InterPro" id="IPR029058">
    <property type="entry name" value="AB_hydrolase_fold"/>
</dbReference>
<dbReference type="PRINTS" id="PR00923">
    <property type="entry name" value="LACTOPTASE"/>
</dbReference>
<dbReference type="GO" id="GO:0008236">
    <property type="term" value="F:serine-type peptidase activity"/>
    <property type="evidence" value="ECO:0007669"/>
    <property type="project" value="UniProtKB-KW"/>
</dbReference>
<evidence type="ECO:0000256" key="5">
    <source>
        <dbReference type="ARBA" id="ARBA00012463"/>
    </source>
</evidence>
<dbReference type="Pfam" id="PF02129">
    <property type="entry name" value="Peptidase_S15"/>
    <property type="match status" value="1"/>
</dbReference>
<dbReference type="InterPro" id="IPR013736">
    <property type="entry name" value="Xaa-Pro_dipept_C"/>
</dbReference>
<evidence type="ECO:0000313" key="17">
    <source>
        <dbReference type="EMBL" id="KRN33781.1"/>
    </source>
</evidence>
<name>A0A0R2FWM6_9LACO</name>
<dbReference type="GO" id="GO:0006508">
    <property type="term" value="P:proteolysis"/>
    <property type="evidence" value="ECO:0007669"/>
    <property type="project" value="UniProtKB-KW"/>
</dbReference>
<dbReference type="Proteomes" id="UP000051751">
    <property type="component" value="Unassembled WGS sequence"/>
</dbReference>
<dbReference type="SMART" id="SM00940">
    <property type="entry name" value="PepX_N"/>
    <property type="match status" value="1"/>
</dbReference>
<evidence type="ECO:0000313" key="16">
    <source>
        <dbReference type="EMBL" id="KRN29690.1"/>
    </source>
</evidence>
<gene>
    <name evidence="16" type="ORF">IV38_GL000577</name>
    <name evidence="17" type="ORF">IV40_GL000091</name>
</gene>
<dbReference type="GO" id="GO:0004177">
    <property type="term" value="F:aminopeptidase activity"/>
    <property type="evidence" value="ECO:0007669"/>
    <property type="project" value="UniProtKB-KW"/>
</dbReference>
<keyword evidence="9" id="KW-0378">Hydrolase</keyword>
<evidence type="ECO:0000313" key="19">
    <source>
        <dbReference type="Proteomes" id="UP000051751"/>
    </source>
</evidence>
<dbReference type="GO" id="GO:0008239">
    <property type="term" value="F:dipeptidyl-peptidase activity"/>
    <property type="evidence" value="ECO:0007669"/>
    <property type="project" value="UniProtKB-EC"/>
</dbReference>
<dbReference type="InterPro" id="IPR008979">
    <property type="entry name" value="Galactose-bd-like_sf"/>
</dbReference>
<dbReference type="NCBIfam" id="NF003781">
    <property type="entry name" value="PRK05371.1-2"/>
    <property type="match status" value="1"/>
</dbReference>
<accession>A0A0R2FWM6</accession>
<dbReference type="Gene3D" id="2.60.120.260">
    <property type="entry name" value="Galactose-binding domain-like"/>
    <property type="match status" value="1"/>
</dbReference>
<feature type="compositionally biased region" description="Basic and acidic residues" evidence="13">
    <location>
        <begin position="253"/>
        <end position="266"/>
    </location>
</feature>
<reference evidence="18 19" key="1">
    <citation type="journal article" date="2015" name="Genome Announc.">
        <title>Expanding the biotechnology potential of lactobacilli through comparative genomics of 213 strains and associated genera.</title>
        <authorList>
            <person name="Sun Z."/>
            <person name="Harris H.M."/>
            <person name="McCann A."/>
            <person name="Guo C."/>
            <person name="Argimon S."/>
            <person name="Zhang W."/>
            <person name="Yang X."/>
            <person name="Jeffery I.B."/>
            <person name="Cooney J.C."/>
            <person name="Kagawa T.F."/>
            <person name="Liu W."/>
            <person name="Song Y."/>
            <person name="Salvetti E."/>
            <person name="Wrobel A."/>
            <person name="Rasinkangas P."/>
            <person name="Parkhill J."/>
            <person name="Rea M.C."/>
            <person name="O'Sullivan O."/>
            <person name="Ritari J."/>
            <person name="Douillard F.P."/>
            <person name="Paul Ross R."/>
            <person name="Yang R."/>
            <person name="Briner A.E."/>
            <person name="Felis G.E."/>
            <person name="de Vos W.M."/>
            <person name="Barrangou R."/>
            <person name="Klaenhammer T.R."/>
            <person name="Caufield P.W."/>
            <person name="Cui Y."/>
            <person name="Zhang H."/>
            <person name="O'Toole P.W."/>
        </authorList>
    </citation>
    <scope>NUCLEOTIDE SEQUENCE [LARGE SCALE GENOMIC DNA]</scope>
    <source>
        <strain evidence="16 19">ATCC BAA-66</strain>
        <strain evidence="17 18">DSM 13344</strain>
    </source>
</reference>
<protein>
    <recommendedName>
        <fullName evidence="6">Xaa-Pro dipeptidyl-peptidase</fullName>
        <ecNumber evidence="5">3.4.14.11</ecNumber>
    </recommendedName>
    <alternativeName>
        <fullName evidence="12">X-Pro dipeptidyl-peptidase</fullName>
    </alternativeName>
    <alternativeName>
        <fullName evidence="11">X-prolyl-dipeptidyl aminopeptidase</fullName>
    </alternativeName>
</protein>
<organism evidence="16 19">
    <name type="scientific">Lactobacillus selangorensis</name>
    <dbReference type="NCBI Taxonomy" id="81857"/>
    <lineage>
        <taxon>Bacteria</taxon>
        <taxon>Bacillati</taxon>
        <taxon>Bacillota</taxon>
        <taxon>Bacilli</taxon>
        <taxon>Lactobacillales</taxon>
        <taxon>Lactobacillaceae</taxon>
        <taxon>Lactobacillus</taxon>
    </lineage>
</organism>
<dbReference type="InterPro" id="IPR015251">
    <property type="entry name" value="PepX_N_dom"/>
</dbReference>
<keyword evidence="8" id="KW-0645">Protease</keyword>
<dbReference type="RefSeq" id="WP_057768286.1">
    <property type="nucleotide sequence ID" value="NZ_JQAT01000001.1"/>
</dbReference>
<evidence type="ECO:0000256" key="6">
    <source>
        <dbReference type="ARBA" id="ARBA00014682"/>
    </source>
</evidence>
<evidence type="ECO:0000256" key="2">
    <source>
        <dbReference type="ARBA" id="ARBA00003997"/>
    </source>
</evidence>
<dbReference type="Pfam" id="PF08530">
    <property type="entry name" value="PepX_C"/>
    <property type="match status" value="1"/>
</dbReference>
<dbReference type="Pfam" id="PF09168">
    <property type="entry name" value="PepX_N"/>
    <property type="match status" value="1"/>
</dbReference>
<evidence type="ECO:0000313" key="18">
    <source>
        <dbReference type="Proteomes" id="UP000051645"/>
    </source>
</evidence>
<dbReference type="EMBL" id="JQAZ01000001">
    <property type="protein sequence ID" value="KRN33781.1"/>
    <property type="molecule type" value="Genomic_DNA"/>
</dbReference>
<evidence type="ECO:0000256" key="4">
    <source>
        <dbReference type="ARBA" id="ARBA00011738"/>
    </source>
</evidence>
<dbReference type="InterPro" id="IPR008252">
    <property type="entry name" value="Pept_S15_Xpro"/>
</dbReference>
<dbReference type="SUPFAM" id="SSF49785">
    <property type="entry name" value="Galactose-binding domain-like"/>
    <property type="match status" value="1"/>
</dbReference>
<sequence length="807" mass="91607">MHLNQFARLQPDFQEQLTELQAIHLLDQDEVNAPLPELARTVFSRLFPAAHSASARREAEMKLSVSDGRSLAAYLDQLVASFDAVAFENSALQMLGFEAQTEFSLREPRVFMDKIGLPHLNETTFDHDTFLKAVYFLLNTRAKNGQVFLDLLTAQGFFNGFWQPANQQPHFVIFNGKSQPVFDPHQFIREVVYVEAPLDTDEDGQRDLLETTIFRPVETNHGLKVPALYTANPYFKGTNDMTEQLHDVNRDLNRKEPNDTTYHDIEFNGQRPDLPAARTPEGESDQSDVYGGTNGIYSLNDYFLARGFANVYAGGIGTRGSDGIRTCGGPEETTSTIAIIEWLAGNRVAYTNRTDHIAIKAWWCTGLVAMTGKSYLGTLAIAAATTGVEGLKTVISEAAISSWYDYYRDNGLVVAPVDCQGEDCDVLAEDCFSRQKDAADWKQVQPVFDAEMQKLRTGQDRTTGNYNTFWDARNYRKHVAGIKCDIISVHGLNDWNVKPRNVGKFWNALRTTKVPHKIFLHQGKHIYMNNFQSIDFTDMMNLWLANELLGVENGAMDRIPTATIEDNVDPTEWHHYRDWNDPKAPKTLFYVTKDHGLTRDEPDDEKMLTFTDDGTERFLAGDHDEHKWQHQLIQAESPYSDNRLLFQTKPYDHDVYIDGEIAVTLQAAVNQDKGLLSVMVLDYGTANRPLADPTVLAAKGQYLGYDWKTDDVKDFRLETQPSDAHVITRGHINLQNRRHPWENEELKPNEFVTVHFDLQPTHYHLPAGRRLGLCVYATDMGMTVRSKQKAVYSLDLNACQLEVPFER</sequence>
<comment type="catalytic activity">
    <reaction evidence="1">
        <text>Hydrolyzes Xaa-Pro-|- bonds to release unblocked, N-terminal dipeptides from substrates including Ala-Pro-|-p-nitroanilide and (sequentially) Tyr-Pro-|-Phe-Pro-|-Gly-Pro-|-Ile.</text>
        <dbReference type="EC" id="3.4.14.11"/>
    </reaction>
</comment>
<comment type="similarity">
    <text evidence="3">Belongs to the peptidase S15 family.</text>
</comment>
<evidence type="ECO:0000256" key="10">
    <source>
        <dbReference type="ARBA" id="ARBA00022825"/>
    </source>
</evidence>
<dbReference type="Proteomes" id="UP000051645">
    <property type="component" value="Unassembled WGS sequence"/>
</dbReference>
<feature type="domain" description="X-Prolyl dipeptidyl aminopeptidase PepX N-terminal" evidence="15">
    <location>
        <begin position="1"/>
        <end position="157"/>
    </location>
</feature>
<evidence type="ECO:0000259" key="15">
    <source>
        <dbReference type="SMART" id="SM00940"/>
    </source>
</evidence>
<evidence type="ECO:0000256" key="13">
    <source>
        <dbReference type="SAM" id="MobiDB-lite"/>
    </source>
</evidence>
<dbReference type="EMBL" id="JQAT01000001">
    <property type="protein sequence ID" value="KRN29690.1"/>
    <property type="molecule type" value="Genomic_DNA"/>
</dbReference>
<dbReference type="SUPFAM" id="SSF81761">
    <property type="entry name" value="X-Prolyl dipeptidyl aminopeptidase PepX, N-terminal domain"/>
    <property type="match status" value="1"/>
</dbReference>
<dbReference type="OrthoDB" id="319764at2"/>
<comment type="function">
    <text evidence="2">Removes N-terminal dipeptides sequentially from polypeptides having unsubstituted N-termini provided that the penultimate residue is proline.</text>
</comment>
<dbReference type="STRING" id="81857.IV38_GL000577"/>
<evidence type="ECO:0000256" key="9">
    <source>
        <dbReference type="ARBA" id="ARBA00022801"/>
    </source>
</evidence>
<feature type="region of interest" description="Disordered" evidence="13">
    <location>
        <begin position="253"/>
        <end position="289"/>
    </location>
</feature>
<proteinExistence type="inferred from homology"/>
<dbReference type="Gene3D" id="3.40.50.1820">
    <property type="entry name" value="alpha/beta hydrolase"/>
    <property type="match status" value="1"/>
</dbReference>
<evidence type="ECO:0000259" key="14">
    <source>
        <dbReference type="SMART" id="SM00939"/>
    </source>
</evidence>
<keyword evidence="18" id="KW-1185">Reference proteome</keyword>
<dbReference type="EC" id="3.4.14.11" evidence="5"/>
<dbReference type="InterPro" id="IPR000383">
    <property type="entry name" value="Xaa-Pro-like_dom"/>
</dbReference>
<dbReference type="InterPro" id="IPR036313">
    <property type="entry name" value="PepX_N_dom_sf"/>
</dbReference>
<dbReference type="Gene3D" id="1.10.246.70">
    <property type="match status" value="1"/>
</dbReference>
<keyword evidence="7" id="KW-0031">Aminopeptidase</keyword>
<feature type="domain" description="Xaa-Pro dipeptidyl-peptidase C-terminal" evidence="14">
    <location>
        <begin position="541"/>
        <end position="802"/>
    </location>
</feature>
<keyword evidence="10" id="KW-0720">Serine protease</keyword>
<dbReference type="SUPFAM" id="SSF53474">
    <property type="entry name" value="alpha/beta-Hydrolases"/>
    <property type="match status" value="1"/>
</dbReference>
<evidence type="ECO:0000256" key="12">
    <source>
        <dbReference type="ARBA" id="ARBA00031951"/>
    </source>
</evidence>
<evidence type="ECO:0000256" key="11">
    <source>
        <dbReference type="ARBA" id="ARBA00030045"/>
    </source>
</evidence>
<evidence type="ECO:0000256" key="1">
    <source>
        <dbReference type="ARBA" id="ARBA00000123"/>
    </source>
</evidence>
<dbReference type="AlphaFoldDB" id="A0A0R2FWM6"/>
<evidence type="ECO:0000256" key="8">
    <source>
        <dbReference type="ARBA" id="ARBA00022670"/>
    </source>
</evidence>
<comment type="subunit">
    <text evidence="4">Homodimer.</text>
</comment>
<dbReference type="PATRIC" id="fig|81857.3.peg.582"/>
<dbReference type="SMART" id="SM00939">
    <property type="entry name" value="PepX_C"/>
    <property type="match status" value="1"/>
</dbReference>
<evidence type="ECO:0000256" key="7">
    <source>
        <dbReference type="ARBA" id="ARBA00022438"/>
    </source>
</evidence>
<comment type="caution">
    <text evidence="16">The sequence shown here is derived from an EMBL/GenBank/DDBJ whole genome shotgun (WGS) entry which is preliminary data.</text>
</comment>